<gene>
    <name evidence="7" type="ORF">YBN1229_v1_3420</name>
</gene>
<keyword evidence="8" id="KW-1185">Reference proteome</keyword>
<evidence type="ECO:0000256" key="4">
    <source>
        <dbReference type="ARBA" id="ARBA00023136"/>
    </source>
</evidence>
<feature type="transmembrane region" description="Helical" evidence="5">
    <location>
        <begin position="70"/>
        <end position="93"/>
    </location>
</feature>
<accession>A0A0D6JJX6</accession>
<dbReference type="Proteomes" id="UP000033187">
    <property type="component" value="Chromosome 1"/>
</dbReference>
<feature type="domain" description="EamA" evidence="6">
    <location>
        <begin position="190"/>
        <end position="323"/>
    </location>
</feature>
<dbReference type="InterPro" id="IPR037185">
    <property type="entry name" value="EmrE-like"/>
</dbReference>
<feature type="transmembrane region" description="Helical" evidence="5">
    <location>
        <begin position="105"/>
        <end position="122"/>
    </location>
</feature>
<evidence type="ECO:0000259" key="6">
    <source>
        <dbReference type="Pfam" id="PF00892"/>
    </source>
</evidence>
<reference evidence="8" key="1">
    <citation type="submission" date="2015-02" db="EMBL/GenBank/DDBJ databases">
        <authorList>
            <person name="Chooi Y.-H."/>
        </authorList>
    </citation>
    <scope>NUCLEOTIDE SEQUENCE [LARGE SCALE GENOMIC DNA]</scope>
    <source>
        <strain evidence="8">strain Y</strain>
    </source>
</reference>
<evidence type="ECO:0000256" key="2">
    <source>
        <dbReference type="ARBA" id="ARBA00022692"/>
    </source>
</evidence>
<keyword evidence="2 5" id="KW-0812">Transmembrane</keyword>
<dbReference type="EMBL" id="LN829119">
    <property type="protein sequence ID" value="CPR21987.1"/>
    <property type="molecule type" value="Genomic_DNA"/>
</dbReference>
<dbReference type="InterPro" id="IPR050638">
    <property type="entry name" value="AA-Vitamin_Transporters"/>
</dbReference>
<dbReference type="AlphaFoldDB" id="A0A0D6JJX6"/>
<feature type="transmembrane region" description="Helical" evidence="5">
    <location>
        <begin position="250"/>
        <end position="271"/>
    </location>
</feature>
<name>A0A0D6JJX6_9HYPH</name>
<dbReference type="KEGG" id="fiy:BN1229_v1_3420"/>
<feature type="transmembrane region" description="Helical" evidence="5">
    <location>
        <begin position="218"/>
        <end position="238"/>
    </location>
</feature>
<dbReference type="PANTHER" id="PTHR32322:SF9">
    <property type="entry name" value="AMINO-ACID METABOLITE EFFLUX PUMP-RELATED"/>
    <property type="match status" value="1"/>
</dbReference>
<feature type="transmembrane region" description="Helical" evidence="5">
    <location>
        <begin position="161"/>
        <end position="182"/>
    </location>
</feature>
<dbReference type="InterPro" id="IPR000620">
    <property type="entry name" value="EamA_dom"/>
</dbReference>
<feature type="transmembrane region" description="Helical" evidence="5">
    <location>
        <begin position="128"/>
        <end position="149"/>
    </location>
</feature>
<feature type="domain" description="EamA" evidence="6">
    <location>
        <begin position="45"/>
        <end position="175"/>
    </location>
</feature>
<dbReference type="SUPFAM" id="SSF103481">
    <property type="entry name" value="Multidrug resistance efflux transporter EmrE"/>
    <property type="match status" value="2"/>
</dbReference>
<dbReference type="Pfam" id="PF00892">
    <property type="entry name" value="EamA"/>
    <property type="match status" value="2"/>
</dbReference>
<evidence type="ECO:0000313" key="8">
    <source>
        <dbReference type="Proteomes" id="UP000033187"/>
    </source>
</evidence>
<evidence type="ECO:0000256" key="1">
    <source>
        <dbReference type="ARBA" id="ARBA00004141"/>
    </source>
</evidence>
<feature type="transmembrane region" description="Helical" evidence="5">
    <location>
        <begin position="188"/>
        <end position="206"/>
    </location>
</feature>
<evidence type="ECO:0000313" key="7">
    <source>
        <dbReference type="EMBL" id="CPR21987.1"/>
    </source>
</evidence>
<evidence type="ECO:0000256" key="3">
    <source>
        <dbReference type="ARBA" id="ARBA00022989"/>
    </source>
</evidence>
<proteinExistence type="predicted"/>
<dbReference type="GO" id="GO:0016020">
    <property type="term" value="C:membrane"/>
    <property type="evidence" value="ECO:0007669"/>
    <property type="project" value="UniProtKB-SubCell"/>
</dbReference>
<evidence type="ECO:0000256" key="5">
    <source>
        <dbReference type="SAM" id="Phobius"/>
    </source>
</evidence>
<organism evidence="7 8">
    <name type="scientific">Candidatus Filomicrobium marinum</name>
    <dbReference type="NCBI Taxonomy" id="1608628"/>
    <lineage>
        <taxon>Bacteria</taxon>
        <taxon>Pseudomonadati</taxon>
        <taxon>Pseudomonadota</taxon>
        <taxon>Alphaproteobacteria</taxon>
        <taxon>Hyphomicrobiales</taxon>
        <taxon>Hyphomicrobiaceae</taxon>
        <taxon>Filomicrobium</taxon>
    </lineage>
</organism>
<feature type="transmembrane region" description="Helical" evidence="5">
    <location>
        <begin position="43"/>
        <end position="64"/>
    </location>
</feature>
<protein>
    <recommendedName>
        <fullName evidence="6">EamA domain-containing protein</fullName>
    </recommendedName>
</protein>
<keyword evidence="4 5" id="KW-0472">Membrane</keyword>
<comment type="subcellular location">
    <subcellularLocation>
        <location evidence="1">Membrane</location>
        <topology evidence="1">Multi-pass membrane protein</topology>
    </subcellularLocation>
</comment>
<dbReference type="PANTHER" id="PTHR32322">
    <property type="entry name" value="INNER MEMBRANE TRANSPORTER"/>
    <property type="match status" value="1"/>
</dbReference>
<keyword evidence="3 5" id="KW-1133">Transmembrane helix</keyword>
<feature type="transmembrane region" description="Helical" evidence="5">
    <location>
        <begin position="314"/>
        <end position="334"/>
    </location>
</feature>
<sequence>MFSRPATSSETGEGAAMTRGATGAFHPLSVTREKGNPMRACEWGLLVGLSMLWGSAFFFTAIAIHELPTFLIVFLRVALAAALLWLALSMMGLRLPREAEAWRSFFVLGLLTNVLPFCLVAWGQLRVASFVASILNAAAPFATLLLGHFWTGEERLSAHKVLGLVVGTTGIVVLLSGGWHVGVSLADALAYLACLGAAICYALAAVVGRFRRFGEPPIVRAAGQLVAASVLLLPAVVISDNLFGLRLPSWSVVGSVLALAVLSTALAYIVYFKLLRTAGATNLLLVTFLIPISAMFFGIVLLGDSIGARETCGLILVGVGLLAIDGRVFCFLVGK</sequence>
<feature type="transmembrane region" description="Helical" evidence="5">
    <location>
        <begin position="283"/>
        <end position="302"/>
    </location>
</feature>